<dbReference type="SUPFAM" id="SSF101874">
    <property type="entry name" value="YceI-like"/>
    <property type="match status" value="1"/>
</dbReference>
<comment type="similarity">
    <text evidence="1">Belongs to the UPF0312 family.</text>
</comment>
<keyword evidence="4" id="KW-1185">Reference proteome</keyword>
<reference evidence="4" key="1">
    <citation type="journal article" date="2019" name="Int. J. Syst. Evol. Microbiol.">
        <title>The Global Catalogue of Microorganisms (GCM) 10K type strain sequencing project: providing services to taxonomists for standard genome sequencing and annotation.</title>
        <authorList>
            <consortium name="The Broad Institute Genomics Platform"/>
            <consortium name="The Broad Institute Genome Sequencing Center for Infectious Disease"/>
            <person name="Wu L."/>
            <person name="Ma J."/>
        </authorList>
    </citation>
    <scope>NUCLEOTIDE SEQUENCE [LARGE SCALE GENOMIC DNA]</scope>
    <source>
        <strain evidence="4">JCM 16923</strain>
    </source>
</reference>
<proteinExistence type="inferred from homology"/>
<evidence type="ECO:0000313" key="3">
    <source>
        <dbReference type="EMBL" id="GAA3968043.1"/>
    </source>
</evidence>
<dbReference type="Gene3D" id="2.40.128.110">
    <property type="entry name" value="Lipid/polyisoprenoid-binding, YceI-like"/>
    <property type="match status" value="1"/>
</dbReference>
<feature type="domain" description="Lipid/polyisoprenoid-binding YceI-like" evidence="2">
    <location>
        <begin position="15"/>
        <end position="181"/>
    </location>
</feature>
<protein>
    <submittedName>
        <fullName evidence="3">YceI family protein</fullName>
    </submittedName>
</protein>
<evidence type="ECO:0000259" key="2">
    <source>
        <dbReference type="SMART" id="SM00867"/>
    </source>
</evidence>
<evidence type="ECO:0000256" key="1">
    <source>
        <dbReference type="ARBA" id="ARBA00008812"/>
    </source>
</evidence>
<comment type="caution">
    <text evidence="3">The sequence shown here is derived from an EMBL/GenBank/DDBJ whole genome shotgun (WGS) entry which is preliminary data.</text>
</comment>
<dbReference type="PANTHER" id="PTHR34406">
    <property type="entry name" value="PROTEIN YCEI"/>
    <property type="match status" value="1"/>
</dbReference>
<dbReference type="InterPro" id="IPR007372">
    <property type="entry name" value="Lipid/polyisoprenoid-bd_YceI"/>
</dbReference>
<dbReference type="EMBL" id="BAAAZW010000010">
    <property type="protein sequence ID" value="GAA3968043.1"/>
    <property type="molecule type" value="Genomic_DNA"/>
</dbReference>
<name>A0ABP7PMA1_9ACTN</name>
<dbReference type="RefSeq" id="WP_344785442.1">
    <property type="nucleotide sequence ID" value="NZ_BAAAZW010000010.1"/>
</dbReference>
<gene>
    <name evidence="3" type="ORF">GCM10022231_31290</name>
</gene>
<dbReference type="SMART" id="SM00867">
    <property type="entry name" value="YceI"/>
    <property type="match status" value="1"/>
</dbReference>
<sequence>MTTAVNALPLISAGTWTIDPTHSTVGFSVRHLMVSKVRGEFTEFTGAIEIAEDGTPSVRAEIDVESINTKNEQRDGHIRSADFFDAEKFPKATFVSTSVDPDGDDYVVHGDFTLKGVTRPVDLKLEFNGVNPGMGHGPVAGFEATTVINRKDFGIDIEMPLETGGTVVGDKITITLEIEAGNPAAA</sequence>
<dbReference type="PANTHER" id="PTHR34406:SF1">
    <property type="entry name" value="PROTEIN YCEI"/>
    <property type="match status" value="1"/>
</dbReference>
<dbReference type="Proteomes" id="UP001418444">
    <property type="component" value="Unassembled WGS sequence"/>
</dbReference>
<dbReference type="InterPro" id="IPR036761">
    <property type="entry name" value="TTHA0802/YceI-like_sf"/>
</dbReference>
<accession>A0ABP7PMA1</accession>
<dbReference type="Pfam" id="PF04264">
    <property type="entry name" value="YceI"/>
    <property type="match status" value="1"/>
</dbReference>
<organism evidence="3 4">
    <name type="scientific">Gordonia caeni</name>
    <dbReference type="NCBI Taxonomy" id="1007097"/>
    <lineage>
        <taxon>Bacteria</taxon>
        <taxon>Bacillati</taxon>
        <taxon>Actinomycetota</taxon>
        <taxon>Actinomycetes</taxon>
        <taxon>Mycobacteriales</taxon>
        <taxon>Gordoniaceae</taxon>
        <taxon>Gordonia</taxon>
    </lineage>
</organism>
<evidence type="ECO:0000313" key="4">
    <source>
        <dbReference type="Proteomes" id="UP001418444"/>
    </source>
</evidence>